<reference evidence="3" key="3">
    <citation type="submission" date="2019-06" db="EMBL/GenBank/DDBJ databases">
        <authorList>
            <person name="Poynton C."/>
            <person name="Hasenbein S."/>
            <person name="Benoit J.B."/>
            <person name="Sepulveda M.S."/>
            <person name="Poelchau M.F."/>
            <person name="Murali S.C."/>
            <person name="Chen S."/>
            <person name="Glastad K.M."/>
            <person name="Werren J.H."/>
            <person name="Vineis J.H."/>
            <person name="Bowen J.L."/>
            <person name="Friedrich M."/>
            <person name="Jones J."/>
            <person name="Robertson H.M."/>
            <person name="Feyereisen R."/>
            <person name="Mechler-Hickson A."/>
            <person name="Mathers N."/>
            <person name="Lee C.E."/>
            <person name="Colbourne J.K."/>
            <person name="Biales A."/>
            <person name="Johnston J.S."/>
            <person name="Wellborn G.A."/>
            <person name="Rosendale A.J."/>
            <person name="Cridge A.G."/>
            <person name="Munoz-Torres M.C."/>
            <person name="Bain P.A."/>
            <person name="Manny A.R."/>
            <person name="Major K.M."/>
            <person name="Lambert F.N."/>
            <person name="Vulpe C.D."/>
            <person name="Tuck P."/>
            <person name="Blalock B.J."/>
            <person name="Lin Y.-Y."/>
            <person name="Smith M.E."/>
            <person name="Ochoa-Acuna H."/>
            <person name="Chen M.-J.M."/>
            <person name="Childers C.P."/>
            <person name="Qu J."/>
            <person name="Dugan S."/>
            <person name="Lee S.L."/>
            <person name="Chao H."/>
            <person name="Dinh H."/>
            <person name="Han Y."/>
            <person name="Doddapaneni H."/>
            <person name="Worley K.C."/>
            <person name="Muzny D.M."/>
            <person name="Gibbs R.A."/>
            <person name="Richards S."/>
        </authorList>
    </citation>
    <scope>NUCLEOTIDE SEQUENCE</scope>
    <source>
        <strain evidence="3">HAZT.00-mixed</strain>
        <tissue evidence="3">Whole organism</tissue>
    </source>
</reference>
<protein>
    <recommendedName>
        <fullName evidence="2">Fibronectin type-III domain-containing protein</fullName>
    </recommendedName>
</protein>
<dbReference type="SMART" id="SM00060">
    <property type="entry name" value="FN3"/>
    <property type="match status" value="1"/>
</dbReference>
<evidence type="ECO:0000259" key="2">
    <source>
        <dbReference type="PROSITE" id="PS50853"/>
    </source>
</evidence>
<accession>A0A6A0GVF6</accession>
<reference evidence="3" key="2">
    <citation type="journal article" date="2018" name="Environ. Sci. Technol.">
        <title>The Toxicogenome of Hyalella azteca: A Model for Sediment Ecotoxicology and Evolutionary Toxicology.</title>
        <authorList>
            <person name="Poynton H.C."/>
            <person name="Hasenbein S."/>
            <person name="Benoit J.B."/>
            <person name="Sepulveda M.S."/>
            <person name="Poelchau M.F."/>
            <person name="Hughes D.S.T."/>
            <person name="Murali S.C."/>
            <person name="Chen S."/>
            <person name="Glastad K.M."/>
            <person name="Goodisman M.A.D."/>
            <person name="Werren J.H."/>
            <person name="Vineis J.H."/>
            <person name="Bowen J.L."/>
            <person name="Friedrich M."/>
            <person name="Jones J."/>
            <person name="Robertson H.M."/>
            <person name="Feyereisen R."/>
            <person name="Mechler-Hickson A."/>
            <person name="Mathers N."/>
            <person name="Lee C.E."/>
            <person name="Colbourne J.K."/>
            <person name="Biales A."/>
            <person name="Johnston J.S."/>
            <person name="Wellborn G.A."/>
            <person name="Rosendale A.J."/>
            <person name="Cridge A.G."/>
            <person name="Munoz-Torres M.C."/>
            <person name="Bain P.A."/>
            <person name="Manny A.R."/>
            <person name="Major K.M."/>
            <person name="Lambert F.N."/>
            <person name="Vulpe C.D."/>
            <person name="Tuck P."/>
            <person name="Blalock B.J."/>
            <person name="Lin Y.Y."/>
            <person name="Smith M.E."/>
            <person name="Ochoa-Acuna H."/>
            <person name="Chen M.M."/>
            <person name="Childers C.P."/>
            <person name="Qu J."/>
            <person name="Dugan S."/>
            <person name="Lee S.L."/>
            <person name="Chao H."/>
            <person name="Dinh H."/>
            <person name="Han Y."/>
            <person name="Doddapaneni H."/>
            <person name="Worley K.C."/>
            <person name="Muzny D.M."/>
            <person name="Gibbs R.A."/>
            <person name="Richards S."/>
        </authorList>
    </citation>
    <scope>NUCLEOTIDE SEQUENCE</scope>
    <source>
        <strain evidence="3">HAZT.00-mixed</strain>
        <tissue evidence="3">Whole organism</tissue>
    </source>
</reference>
<name>A0A6A0GVF6_HYAAZ</name>
<dbReference type="InterPro" id="IPR003961">
    <property type="entry name" value="FN3_dom"/>
</dbReference>
<gene>
    <name evidence="3" type="ORF">HAZT_HAZT002916</name>
</gene>
<dbReference type="PROSITE" id="PS50853">
    <property type="entry name" value="FN3"/>
    <property type="match status" value="1"/>
</dbReference>
<dbReference type="FunFam" id="2.60.40.10:FF:000028">
    <property type="entry name" value="Neuronal cell adhesion molecule"/>
    <property type="match status" value="1"/>
</dbReference>
<evidence type="ECO:0000313" key="3">
    <source>
        <dbReference type="EMBL" id="KAA0189499.1"/>
    </source>
</evidence>
<evidence type="ECO:0000256" key="1">
    <source>
        <dbReference type="ARBA" id="ARBA00022737"/>
    </source>
</evidence>
<dbReference type="AlphaFoldDB" id="A0A6A0GVF6"/>
<dbReference type="CDD" id="cd00063">
    <property type="entry name" value="FN3"/>
    <property type="match status" value="1"/>
</dbReference>
<dbReference type="Proteomes" id="UP000711488">
    <property type="component" value="Unassembled WGS sequence"/>
</dbReference>
<dbReference type="Gene3D" id="2.60.40.10">
    <property type="entry name" value="Immunoglobulins"/>
    <property type="match status" value="1"/>
</dbReference>
<feature type="domain" description="Fibronectin type-III" evidence="2">
    <location>
        <begin position="22"/>
        <end position="128"/>
    </location>
</feature>
<dbReference type="EMBL" id="JQDR03013505">
    <property type="protein sequence ID" value="KAA0189499.1"/>
    <property type="molecule type" value="Genomic_DNA"/>
</dbReference>
<organism evidence="3">
    <name type="scientific">Hyalella azteca</name>
    <name type="common">Amphipod</name>
    <dbReference type="NCBI Taxonomy" id="294128"/>
    <lineage>
        <taxon>Eukaryota</taxon>
        <taxon>Metazoa</taxon>
        <taxon>Ecdysozoa</taxon>
        <taxon>Arthropoda</taxon>
        <taxon>Crustacea</taxon>
        <taxon>Multicrustacea</taxon>
        <taxon>Malacostraca</taxon>
        <taxon>Eumalacostraca</taxon>
        <taxon>Peracarida</taxon>
        <taxon>Amphipoda</taxon>
        <taxon>Senticaudata</taxon>
        <taxon>Talitrida</taxon>
        <taxon>Talitroidea</taxon>
        <taxon>Hyalellidae</taxon>
        <taxon>Hyalella</taxon>
    </lineage>
</organism>
<reference evidence="3" key="1">
    <citation type="submission" date="2014-08" db="EMBL/GenBank/DDBJ databases">
        <authorList>
            <person name="Murali S."/>
            <person name="Richards S."/>
            <person name="Bandaranaike D."/>
            <person name="Bellair M."/>
            <person name="Blankenburg K."/>
            <person name="Chao H."/>
            <person name="Dinh H."/>
            <person name="Doddapaneni H."/>
            <person name="Dugan-Rocha S."/>
            <person name="Elkadiri S."/>
            <person name="Gnanaolivu R."/>
            <person name="Hughes D."/>
            <person name="Lee S."/>
            <person name="Li M."/>
            <person name="Ming W."/>
            <person name="Munidasa M."/>
            <person name="Muniz J."/>
            <person name="Nguyen L."/>
            <person name="Osuji N."/>
            <person name="Pu L.-L."/>
            <person name="Puazo M."/>
            <person name="Skinner E."/>
            <person name="Qu C."/>
            <person name="Quiroz J."/>
            <person name="Raj R."/>
            <person name="Weissenberger G."/>
            <person name="Xin Y."/>
            <person name="Zou X."/>
            <person name="Han Y."/>
            <person name="Worley K."/>
            <person name="Muzny D."/>
            <person name="Gibbs R."/>
        </authorList>
    </citation>
    <scope>NUCLEOTIDE SEQUENCE</scope>
    <source>
        <strain evidence="3">HAZT.00-mixed</strain>
        <tissue evidence="3">Whole organism</tissue>
    </source>
</reference>
<dbReference type="Pfam" id="PF00041">
    <property type="entry name" value="fn3"/>
    <property type="match status" value="1"/>
</dbReference>
<keyword evidence="1" id="KW-0677">Repeat</keyword>
<dbReference type="SUPFAM" id="SSF49265">
    <property type="entry name" value="Fibronectin type III"/>
    <property type="match status" value="1"/>
</dbReference>
<dbReference type="InterPro" id="IPR013783">
    <property type="entry name" value="Ig-like_fold"/>
</dbReference>
<comment type="caution">
    <text evidence="3">The sequence shown here is derived from an EMBL/GenBank/DDBJ whole genome shotgun (WGS) entry which is preliminary data.</text>
</comment>
<sequence length="130" mass="14644">MYLIHYYYLSSLTFPRSEPEGKPVFTSAHNTSSSSIELHWKPPPLNTIHGEFLGYKLTLQPRYDDVTNPPPPNVLRDTIEIEIKDPKRTSTVIQGLKTFTQYLVSLRVFNPTGAGPNATVAVMTDEGSEY</sequence>
<proteinExistence type="predicted"/>
<dbReference type="InterPro" id="IPR036116">
    <property type="entry name" value="FN3_sf"/>
</dbReference>